<evidence type="ECO:0000313" key="1">
    <source>
        <dbReference type="EMBL" id="JAD59475.1"/>
    </source>
</evidence>
<dbReference type="AlphaFoldDB" id="A0A0A9BE09"/>
<reference evidence="1" key="1">
    <citation type="submission" date="2014-09" db="EMBL/GenBank/DDBJ databases">
        <authorList>
            <person name="Magalhaes I.L.F."/>
            <person name="Oliveira U."/>
            <person name="Santos F.R."/>
            <person name="Vidigal T.H.D.A."/>
            <person name="Brescovit A.D."/>
            <person name="Santos A.J."/>
        </authorList>
    </citation>
    <scope>NUCLEOTIDE SEQUENCE</scope>
    <source>
        <tissue evidence="1">Shoot tissue taken approximately 20 cm above the soil surface</tissue>
    </source>
</reference>
<protein>
    <submittedName>
        <fullName evidence="1">Uncharacterized protein</fullName>
    </submittedName>
</protein>
<accession>A0A0A9BE09</accession>
<sequence>MRNLILVAILLVKSCRCELRGLQFH</sequence>
<name>A0A0A9BE09_ARUDO</name>
<proteinExistence type="predicted"/>
<reference evidence="1" key="2">
    <citation type="journal article" date="2015" name="Data Brief">
        <title>Shoot transcriptome of the giant reed, Arundo donax.</title>
        <authorList>
            <person name="Barrero R.A."/>
            <person name="Guerrero F.D."/>
            <person name="Moolhuijzen P."/>
            <person name="Goolsby J.A."/>
            <person name="Tidwell J."/>
            <person name="Bellgard S.E."/>
            <person name="Bellgard M.I."/>
        </authorList>
    </citation>
    <scope>NUCLEOTIDE SEQUENCE</scope>
    <source>
        <tissue evidence="1">Shoot tissue taken approximately 20 cm above the soil surface</tissue>
    </source>
</reference>
<organism evidence="1">
    <name type="scientific">Arundo donax</name>
    <name type="common">Giant reed</name>
    <name type="synonym">Donax arundinaceus</name>
    <dbReference type="NCBI Taxonomy" id="35708"/>
    <lineage>
        <taxon>Eukaryota</taxon>
        <taxon>Viridiplantae</taxon>
        <taxon>Streptophyta</taxon>
        <taxon>Embryophyta</taxon>
        <taxon>Tracheophyta</taxon>
        <taxon>Spermatophyta</taxon>
        <taxon>Magnoliopsida</taxon>
        <taxon>Liliopsida</taxon>
        <taxon>Poales</taxon>
        <taxon>Poaceae</taxon>
        <taxon>PACMAD clade</taxon>
        <taxon>Arundinoideae</taxon>
        <taxon>Arundineae</taxon>
        <taxon>Arundo</taxon>
    </lineage>
</organism>
<dbReference type="EMBL" id="GBRH01238420">
    <property type="protein sequence ID" value="JAD59475.1"/>
    <property type="molecule type" value="Transcribed_RNA"/>
</dbReference>